<feature type="region of interest" description="Disordered" evidence="1">
    <location>
        <begin position="26"/>
        <end position="47"/>
    </location>
</feature>
<dbReference type="AlphaFoldDB" id="M7T214"/>
<dbReference type="OrthoDB" id="4638065at2759"/>
<dbReference type="eggNOG" id="ENOG502QU1V">
    <property type="taxonomic scope" value="Eukaryota"/>
</dbReference>
<reference evidence="3" key="1">
    <citation type="journal article" date="2013" name="Genome Announc.">
        <title>Draft genome sequence of the grapevine dieback fungus Eutypa lata UCR-EL1.</title>
        <authorList>
            <person name="Blanco-Ulate B."/>
            <person name="Rolshausen P.E."/>
            <person name="Cantu D."/>
        </authorList>
    </citation>
    <scope>NUCLEOTIDE SEQUENCE [LARGE SCALE GENOMIC DNA]</scope>
    <source>
        <strain evidence="3">UCR-EL1</strain>
    </source>
</reference>
<evidence type="ECO:0000313" key="2">
    <source>
        <dbReference type="EMBL" id="EMR63861.1"/>
    </source>
</evidence>
<dbReference type="KEGG" id="ela:UCREL1_9183"/>
<feature type="region of interest" description="Disordered" evidence="1">
    <location>
        <begin position="555"/>
        <end position="581"/>
    </location>
</feature>
<gene>
    <name evidence="2" type="ORF">UCREL1_9183</name>
</gene>
<keyword evidence="3" id="KW-1185">Reference proteome</keyword>
<proteinExistence type="predicted"/>
<organism evidence="2 3">
    <name type="scientific">Eutypa lata (strain UCR-EL1)</name>
    <name type="common">Grapevine dieback disease fungus</name>
    <name type="synonym">Eutypa armeniacae</name>
    <dbReference type="NCBI Taxonomy" id="1287681"/>
    <lineage>
        <taxon>Eukaryota</taxon>
        <taxon>Fungi</taxon>
        <taxon>Dikarya</taxon>
        <taxon>Ascomycota</taxon>
        <taxon>Pezizomycotina</taxon>
        <taxon>Sordariomycetes</taxon>
        <taxon>Xylariomycetidae</taxon>
        <taxon>Xylariales</taxon>
        <taxon>Diatrypaceae</taxon>
        <taxon>Eutypa</taxon>
    </lineage>
</organism>
<name>M7T214_EUTLA</name>
<dbReference type="OMA" id="ESHREYG"/>
<evidence type="ECO:0000313" key="3">
    <source>
        <dbReference type="Proteomes" id="UP000012174"/>
    </source>
</evidence>
<sequence>MVAEQPHAFGEVPEVRLPLESMYEGTGDWPRRNDPVRGARQPSASNIGFPDDETLVVKVFEEDISIETEEASVASLARDIFDIKTKTAQDIADTGEVESHREYGRVIETFKLHGRTIAKVTLKEADVYKSPYSNLRVSKELEQRINREMGDQPTLVVEQWVAAHLLLSRAGQIGGRTQDYWKRARDLAQQQLYLDPLLEKKALDKIAAGCPEDPSFRRMIDMVKKCILRKTFNPYTQAQRDEWAVSHGLLYHIKDTEIVMVLDKAGRVVVFQCSDAFRKLLTKGIEKQVSSAIDTFSTLQPVPVPDMTRHGLHWIDWLLVKRPDLDYRNPKNDPRVAKSGVFHFGGRCRAGDPSGTKTPAWTRDSKQNIDSWPHAARQLTKLRYSAFGACTEIARFFFELLEPELLAEYQDVAREIGKLGDVPFETRRDNNDPFVLRALLINLMTYDHKDTGDWRFGLAGLVCLGEFDGGDLVLRELGFRIEARPGCVQLLRGHELRHSITEWTGKRFVVVNTMHEAVRRWALREMGEDSVRAGTTTADTCQEINLEDVYPEDQVIEDERDRIPERHLEDSSSDRDSSASE</sequence>
<dbReference type="EMBL" id="KB707153">
    <property type="protein sequence ID" value="EMR63861.1"/>
    <property type="molecule type" value="Genomic_DNA"/>
</dbReference>
<evidence type="ECO:0000256" key="1">
    <source>
        <dbReference type="SAM" id="MobiDB-lite"/>
    </source>
</evidence>
<dbReference type="HOGENOM" id="CLU_028749_0_0_1"/>
<accession>M7T214</accession>
<dbReference type="Proteomes" id="UP000012174">
    <property type="component" value="Unassembled WGS sequence"/>
</dbReference>
<feature type="compositionally biased region" description="Basic and acidic residues" evidence="1">
    <location>
        <begin position="557"/>
        <end position="581"/>
    </location>
</feature>
<protein>
    <submittedName>
        <fullName evidence="2">Uncharacterized protein</fullName>
    </submittedName>
</protein>
<dbReference type="Gene3D" id="3.60.130.30">
    <property type="match status" value="1"/>
</dbReference>